<keyword evidence="7" id="KW-1185">Reference proteome</keyword>
<dbReference type="InterPro" id="IPR000742">
    <property type="entry name" value="EGF"/>
</dbReference>
<evidence type="ECO:0000256" key="1">
    <source>
        <dbReference type="ARBA" id="ARBA00008871"/>
    </source>
</evidence>
<dbReference type="PRINTS" id="PR00846">
    <property type="entry name" value="GLHYDRLASE56"/>
</dbReference>
<evidence type="ECO:0000256" key="2">
    <source>
        <dbReference type="ARBA" id="ARBA00023157"/>
    </source>
</evidence>
<keyword evidence="3" id="KW-0326">Glycosidase</keyword>
<dbReference type="SUPFAM" id="SSF51445">
    <property type="entry name" value="(Trans)glycosidases"/>
    <property type="match status" value="1"/>
</dbReference>
<dbReference type="Pfam" id="PF01630">
    <property type="entry name" value="Glyco_hydro_56"/>
    <property type="match status" value="1"/>
</dbReference>
<dbReference type="GO" id="GO:0004415">
    <property type="term" value="F:hyalurononglucosaminidase activity"/>
    <property type="evidence" value="ECO:0007669"/>
    <property type="project" value="UniProtKB-UniRule"/>
</dbReference>
<dbReference type="PANTHER" id="PTHR11769">
    <property type="entry name" value="HYALURONIDASE"/>
    <property type="match status" value="1"/>
</dbReference>
<comment type="caution">
    <text evidence="6">The sequence shown here is derived from an EMBL/GenBank/DDBJ whole genome shotgun (WGS) entry which is preliminary data.</text>
</comment>
<dbReference type="Proteomes" id="UP000735302">
    <property type="component" value="Unassembled WGS sequence"/>
</dbReference>
<reference evidence="6 7" key="1">
    <citation type="journal article" date="2021" name="Elife">
        <title>Chloroplast acquisition without the gene transfer in kleptoplastic sea slugs, Plakobranchus ocellatus.</title>
        <authorList>
            <person name="Maeda T."/>
            <person name="Takahashi S."/>
            <person name="Yoshida T."/>
            <person name="Shimamura S."/>
            <person name="Takaki Y."/>
            <person name="Nagai Y."/>
            <person name="Toyoda A."/>
            <person name="Suzuki Y."/>
            <person name="Arimoto A."/>
            <person name="Ishii H."/>
            <person name="Satoh N."/>
            <person name="Nishiyama T."/>
            <person name="Hasebe M."/>
            <person name="Maruyama T."/>
            <person name="Minagawa J."/>
            <person name="Obokata J."/>
            <person name="Shigenobu S."/>
        </authorList>
    </citation>
    <scope>NUCLEOTIDE SEQUENCE [LARGE SCALE GENOMIC DNA]</scope>
</reference>
<evidence type="ECO:0000259" key="4">
    <source>
        <dbReference type="PROSITE" id="PS00022"/>
    </source>
</evidence>
<evidence type="ECO:0000313" key="7">
    <source>
        <dbReference type="Proteomes" id="UP000735302"/>
    </source>
</evidence>
<dbReference type="InterPro" id="IPR017853">
    <property type="entry name" value="GH"/>
</dbReference>
<dbReference type="InterPro" id="IPR018155">
    <property type="entry name" value="Hyaluronidase"/>
</dbReference>
<comment type="similarity">
    <text evidence="1 3">Belongs to the glycosyl hydrolase 56 family.</text>
</comment>
<keyword evidence="3" id="KW-0378">Hydrolase</keyword>
<keyword evidence="2" id="KW-1015">Disulfide bond</keyword>
<dbReference type="GO" id="GO:0030214">
    <property type="term" value="P:hyaluronan catabolic process"/>
    <property type="evidence" value="ECO:0007669"/>
    <property type="project" value="TreeGrafter"/>
</dbReference>
<comment type="catalytic activity">
    <reaction evidence="3">
        <text>Random hydrolysis of (1-&gt;4)-linkages between N-acetyl-beta-D-glucosamine and D-glucuronate residues in hyaluronate.</text>
        <dbReference type="EC" id="3.2.1.35"/>
    </reaction>
</comment>
<dbReference type="InterPro" id="IPR013785">
    <property type="entry name" value="Aldolase_TIM"/>
</dbReference>
<dbReference type="PROSITE" id="PS00022">
    <property type="entry name" value="EGF_1"/>
    <property type="match status" value="1"/>
</dbReference>
<evidence type="ECO:0000259" key="5">
    <source>
        <dbReference type="PROSITE" id="PS01186"/>
    </source>
</evidence>
<dbReference type="GO" id="GO:0005975">
    <property type="term" value="P:carbohydrate metabolic process"/>
    <property type="evidence" value="ECO:0007669"/>
    <property type="project" value="InterPro"/>
</dbReference>
<dbReference type="EC" id="3.2.1.35" evidence="3"/>
<feature type="domain" description="EGF-like" evidence="4 5">
    <location>
        <begin position="478"/>
        <end position="489"/>
    </location>
</feature>
<evidence type="ECO:0000313" key="6">
    <source>
        <dbReference type="EMBL" id="GFN75522.1"/>
    </source>
</evidence>
<dbReference type="PANTHER" id="PTHR11769:SF35">
    <property type="entry name" value="HYALURONIDASE"/>
    <property type="match status" value="1"/>
</dbReference>
<protein>
    <recommendedName>
        <fullName evidence="3">Hyaluronidase</fullName>
        <ecNumber evidence="3">3.2.1.35</ecNumber>
    </recommendedName>
</protein>
<dbReference type="EMBL" id="BLXT01000273">
    <property type="protein sequence ID" value="GFN75522.1"/>
    <property type="molecule type" value="Genomic_DNA"/>
</dbReference>
<gene>
    <name evidence="6" type="ORF">PoB_000202800</name>
</gene>
<dbReference type="AlphaFoldDB" id="A0AAV3XZ89"/>
<name>A0AAV3XZ89_9GAST</name>
<proteinExistence type="inferred from homology"/>
<dbReference type="PROSITE" id="PS01186">
    <property type="entry name" value="EGF_2"/>
    <property type="match status" value="1"/>
</dbReference>
<dbReference type="Gene3D" id="3.20.20.70">
    <property type="entry name" value="Aldolase class I"/>
    <property type="match status" value="1"/>
</dbReference>
<organism evidence="6 7">
    <name type="scientific">Plakobranchus ocellatus</name>
    <dbReference type="NCBI Taxonomy" id="259542"/>
    <lineage>
        <taxon>Eukaryota</taxon>
        <taxon>Metazoa</taxon>
        <taxon>Spiralia</taxon>
        <taxon>Lophotrochozoa</taxon>
        <taxon>Mollusca</taxon>
        <taxon>Gastropoda</taxon>
        <taxon>Heterobranchia</taxon>
        <taxon>Euthyneura</taxon>
        <taxon>Panpulmonata</taxon>
        <taxon>Sacoglossa</taxon>
        <taxon>Placobranchoidea</taxon>
        <taxon>Plakobranchidae</taxon>
        <taxon>Plakobranchus</taxon>
    </lineage>
</organism>
<accession>A0AAV3XZ89</accession>
<sequence length="495" mass="56057">MVRAMFILSRSFYKRVQYALMGITSILVSSSTASILSNQPRSHSCTAPSLLPEKPFVVVWNHPSQVCERHGVHVDFKKWGILSNKDSFIGEIVSLLYGPGKWPYYQDNYSYNGGLPQLGNETFHLKSLEGVLDSEVPNLSFSGLGVIDFEKWRPLFSLNFDSLKIYQEKSLELAKQRHPDYNSSQVAEEAVREFEKSARAYIEDSLRVATTQRPHGQWGYYGYPRCWDEQCNTSTVINNDRMSWVFAASSALYPSIYFDLDTPPAARARKVTKTLLETLRVKAKWAGTDAAIFPYALNQDGPYTFFKSSDLDYSIRQPADLGSSGILLWGSSATARAKDECLLLQDYVNSTLGPFSKLVMDFFSNCSAQLCSSHGRCVRKDYEAVYQHHLSTTEHERCKMPQSSLVISLKRKQPISENFTVLLKSLQDRNAHEREGFSSLKPERVAQKIDVIDRMLRSRASHGERSAEADNGFDDYVCKCLAGWSGPHCDREDIE</sequence>
<evidence type="ECO:0000256" key="3">
    <source>
        <dbReference type="RuleBase" id="RU610713"/>
    </source>
</evidence>